<dbReference type="EMBL" id="MHIX01000032">
    <property type="protein sequence ID" value="OGY58838.1"/>
    <property type="molecule type" value="Genomic_DNA"/>
</dbReference>
<organism evidence="1 2">
    <name type="scientific">Candidatus Colwellbacteria bacterium RIFCSPHIGHO2_12_FULL_44_17</name>
    <dbReference type="NCBI Taxonomy" id="1797689"/>
    <lineage>
        <taxon>Bacteria</taxon>
        <taxon>Candidatus Colwelliibacteriota</taxon>
    </lineage>
</organism>
<dbReference type="AlphaFoldDB" id="A0A1G1Z2I0"/>
<name>A0A1G1Z2I0_9BACT</name>
<evidence type="ECO:0000313" key="2">
    <source>
        <dbReference type="Proteomes" id="UP000178515"/>
    </source>
</evidence>
<accession>A0A1G1Z2I0</accession>
<comment type="caution">
    <text evidence="1">The sequence shown here is derived from an EMBL/GenBank/DDBJ whole genome shotgun (WGS) entry which is preliminary data.</text>
</comment>
<gene>
    <name evidence="1" type="ORF">A3F24_02380</name>
</gene>
<proteinExistence type="predicted"/>
<protein>
    <submittedName>
        <fullName evidence="1">Uncharacterized protein</fullName>
    </submittedName>
</protein>
<evidence type="ECO:0000313" key="1">
    <source>
        <dbReference type="EMBL" id="OGY58838.1"/>
    </source>
</evidence>
<reference evidence="1 2" key="1">
    <citation type="journal article" date="2016" name="Nat. Commun.">
        <title>Thousands of microbial genomes shed light on interconnected biogeochemical processes in an aquifer system.</title>
        <authorList>
            <person name="Anantharaman K."/>
            <person name="Brown C.T."/>
            <person name="Hug L.A."/>
            <person name="Sharon I."/>
            <person name="Castelle C.J."/>
            <person name="Probst A.J."/>
            <person name="Thomas B.C."/>
            <person name="Singh A."/>
            <person name="Wilkins M.J."/>
            <person name="Karaoz U."/>
            <person name="Brodie E.L."/>
            <person name="Williams K.H."/>
            <person name="Hubbard S.S."/>
            <person name="Banfield J.F."/>
        </authorList>
    </citation>
    <scope>NUCLEOTIDE SEQUENCE [LARGE SCALE GENOMIC DNA]</scope>
</reference>
<sequence>MPYETNTTRLHSRFQEKPDLFSNREFIFSPRNIQAFPPLFEKYLDCELLKERIGVEFSKRCGTIVFPFSLGFFWGRHNRLLKIDEAFQNLLGSNRTYLLLSFDDRRIASLDRRRKREFEVRLRFKGITEVDCHDATTTMFLDIAKFQENGWNLLGAIEETASKLLGKQFAPSY</sequence>
<dbReference type="Proteomes" id="UP000178515">
    <property type="component" value="Unassembled WGS sequence"/>
</dbReference>